<accession>A0A834I3L6</accession>
<comment type="caution">
    <text evidence="1">The sequence shown here is derived from an EMBL/GenBank/DDBJ whole genome shotgun (WGS) entry which is preliminary data.</text>
</comment>
<protein>
    <submittedName>
        <fullName evidence="1">Uncharacterized protein</fullName>
    </submittedName>
</protein>
<reference evidence="1" key="1">
    <citation type="submission" date="2020-08" db="EMBL/GenBank/DDBJ databases">
        <title>Genome sequencing and assembly of the red palm weevil Rhynchophorus ferrugineus.</title>
        <authorList>
            <person name="Dias G.B."/>
            <person name="Bergman C.M."/>
            <person name="Manee M."/>
        </authorList>
    </citation>
    <scope>NUCLEOTIDE SEQUENCE</scope>
    <source>
        <strain evidence="1">AA-2017</strain>
        <tissue evidence="1">Whole larva</tissue>
    </source>
</reference>
<dbReference type="EMBL" id="JAACXV010014549">
    <property type="protein sequence ID" value="KAF7266352.1"/>
    <property type="molecule type" value="Genomic_DNA"/>
</dbReference>
<evidence type="ECO:0000313" key="2">
    <source>
        <dbReference type="Proteomes" id="UP000625711"/>
    </source>
</evidence>
<organism evidence="1 2">
    <name type="scientific">Rhynchophorus ferrugineus</name>
    <name type="common">Red palm weevil</name>
    <name type="synonym">Curculio ferrugineus</name>
    <dbReference type="NCBI Taxonomy" id="354439"/>
    <lineage>
        <taxon>Eukaryota</taxon>
        <taxon>Metazoa</taxon>
        <taxon>Ecdysozoa</taxon>
        <taxon>Arthropoda</taxon>
        <taxon>Hexapoda</taxon>
        <taxon>Insecta</taxon>
        <taxon>Pterygota</taxon>
        <taxon>Neoptera</taxon>
        <taxon>Endopterygota</taxon>
        <taxon>Coleoptera</taxon>
        <taxon>Polyphaga</taxon>
        <taxon>Cucujiformia</taxon>
        <taxon>Curculionidae</taxon>
        <taxon>Dryophthorinae</taxon>
        <taxon>Rhynchophorus</taxon>
    </lineage>
</organism>
<evidence type="ECO:0000313" key="1">
    <source>
        <dbReference type="EMBL" id="KAF7266352.1"/>
    </source>
</evidence>
<gene>
    <name evidence="1" type="ORF">GWI33_020380</name>
</gene>
<sequence>MCGNQRTLAHQSTESKPPRLLSFFLAHSTTVPSRRVHSPGAAHRVSIDGSKQKVALRQGAQPYPIEREGYWVLVHVSLTPVRNRRSVFRGFFPSISLDYRRMTDRV</sequence>
<name>A0A834I3L6_RHYFE</name>
<keyword evidence="2" id="KW-1185">Reference proteome</keyword>
<dbReference type="AlphaFoldDB" id="A0A834I3L6"/>
<proteinExistence type="predicted"/>
<dbReference type="Proteomes" id="UP000625711">
    <property type="component" value="Unassembled WGS sequence"/>
</dbReference>